<dbReference type="InterPro" id="IPR029064">
    <property type="entry name" value="Ribosomal_eL30-like_sf"/>
</dbReference>
<dbReference type="GO" id="GO:0006396">
    <property type="term" value="P:RNA processing"/>
    <property type="evidence" value="ECO:0007669"/>
    <property type="project" value="InterPro"/>
</dbReference>
<sequence length="272" mass="30647">MYENLSKGLKNKIISASNMKSYRERHGIFVAEGIKCVKEAVNSDYRIEFIAVSESFVRSKNDFLKEMNKKGIRVYRLSDEDFKNISSTESPQGVIALIRKRDIEPLNLIKEDVLNPSPMFIALEDVRDPGNVGTIVRTADAAEVKAVILSNGCADLYNPKTVRSTMGSIFHMEISEVEDFTKTLREFKKKGIKLFTADIRAKRIYFDLDFTVPFVLVLGNESRGVSEKVVEISDELIKIPISTRTDSLNVAVAASIIIFEAVRQRKILSPCK</sequence>
<proteinExistence type="inferred from homology"/>
<dbReference type="InterPro" id="IPR001537">
    <property type="entry name" value="SpoU_MeTrfase"/>
</dbReference>
<feature type="domain" description="RNA 2-O ribose methyltransferase substrate binding" evidence="4">
    <location>
        <begin position="30"/>
        <end position="104"/>
    </location>
</feature>
<comment type="caution">
    <text evidence="5">The sequence shown here is derived from an EMBL/GenBank/DDBJ whole genome shotgun (WGS) entry which is preliminary data.</text>
</comment>
<dbReference type="AlphaFoldDB" id="A0A161QA78"/>
<dbReference type="OrthoDB" id="9794400at2"/>
<dbReference type="EMBL" id="LOHZ01000036">
    <property type="protein sequence ID" value="KYO65227.1"/>
    <property type="molecule type" value="Genomic_DNA"/>
</dbReference>
<dbReference type="InterPro" id="IPR053888">
    <property type="entry name" value="MRM3-like_sub_bind"/>
</dbReference>
<dbReference type="NCBIfam" id="TIGR00186">
    <property type="entry name" value="rRNA_methyl_3"/>
    <property type="match status" value="1"/>
</dbReference>
<evidence type="ECO:0000256" key="2">
    <source>
        <dbReference type="ARBA" id="ARBA00022603"/>
    </source>
</evidence>
<dbReference type="EC" id="2.1.1.208" evidence="5"/>
<dbReference type="Gene3D" id="3.30.1330.30">
    <property type="match status" value="1"/>
</dbReference>
<evidence type="ECO:0000313" key="5">
    <source>
        <dbReference type="EMBL" id="KYO65227.1"/>
    </source>
</evidence>
<dbReference type="InterPro" id="IPR029028">
    <property type="entry name" value="Alpha/beta_knot_MTases"/>
</dbReference>
<protein>
    <submittedName>
        <fullName evidence="5">23S rRNA (Uridine(2479)-2'-O)-methyltransferase</fullName>
        <ecNumber evidence="5">2.1.1.208</ecNumber>
    </submittedName>
</protein>
<dbReference type="SUPFAM" id="SSF55315">
    <property type="entry name" value="L30e-like"/>
    <property type="match status" value="1"/>
</dbReference>
<dbReference type="CDD" id="cd18095">
    <property type="entry name" value="SpoU-like_rRNA-MTase"/>
    <property type="match status" value="1"/>
</dbReference>
<dbReference type="GO" id="GO:0008173">
    <property type="term" value="F:RNA methyltransferase activity"/>
    <property type="evidence" value="ECO:0007669"/>
    <property type="project" value="InterPro"/>
</dbReference>
<dbReference type="GO" id="GO:0005737">
    <property type="term" value="C:cytoplasm"/>
    <property type="evidence" value="ECO:0007669"/>
    <property type="project" value="UniProtKB-ARBA"/>
</dbReference>
<evidence type="ECO:0000259" key="4">
    <source>
        <dbReference type="SMART" id="SM00967"/>
    </source>
</evidence>
<dbReference type="GO" id="GO:0032259">
    <property type="term" value="P:methylation"/>
    <property type="evidence" value="ECO:0007669"/>
    <property type="project" value="UniProtKB-KW"/>
</dbReference>
<keyword evidence="2 5" id="KW-0489">Methyltransferase</keyword>
<evidence type="ECO:0000256" key="3">
    <source>
        <dbReference type="ARBA" id="ARBA00022679"/>
    </source>
</evidence>
<dbReference type="Gene3D" id="3.40.1280.10">
    <property type="match status" value="1"/>
</dbReference>
<organism evidence="5 6">
    <name type="scientific">Thermovenabulum gondwanense</name>
    <dbReference type="NCBI Taxonomy" id="520767"/>
    <lineage>
        <taxon>Bacteria</taxon>
        <taxon>Bacillati</taxon>
        <taxon>Bacillota</taxon>
        <taxon>Clostridia</taxon>
        <taxon>Thermosediminibacterales</taxon>
        <taxon>Thermosediminibacteraceae</taxon>
        <taxon>Thermovenabulum</taxon>
    </lineage>
</organism>
<dbReference type="Proteomes" id="UP000075737">
    <property type="component" value="Unassembled WGS sequence"/>
</dbReference>
<keyword evidence="3 5" id="KW-0808">Transferase</keyword>
<dbReference type="InterPro" id="IPR013123">
    <property type="entry name" value="SpoU_subst-bd"/>
</dbReference>
<reference evidence="5 6" key="1">
    <citation type="submission" date="2015-12" db="EMBL/GenBank/DDBJ databases">
        <title>Draft genome of Thermovenabulum gondwanense isolated from a red thermophilic microbial mat colonisisng an outflow channel of a bore well.</title>
        <authorList>
            <person name="Patel B.K."/>
        </authorList>
    </citation>
    <scope>NUCLEOTIDE SEQUENCE [LARGE SCALE GENOMIC DNA]</scope>
    <source>
        <strain evidence="5 6">R270</strain>
    </source>
</reference>
<dbReference type="Pfam" id="PF00588">
    <property type="entry name" value="SpoU_methylase"/>
    <property type="match status" value="1"/>
</dbReference>
<dbReference type="GO" id="GO:0003723">
    <property type="term" value="F:RNA binding"/>
    <property type="evidence" value="ECO:0007669"/>
    <property type="project" value="InterPro"/>
</dbReference>
<dbReference type="STRING" id="520767.ATZ99_16690"/>
<evidence type="ECO:0000256" key="1">
    <source>
        <dbReference type="ARBA" id="ARBA00007228"/>
    </source>
</evidence>
<name>A0A161QA78_9FIRM</name>
<dbReference type="InterPro" id="IPR004441">
    <property type="entry name" value="rRNA_MeTrfase_TrmH"/>
</dbReference>
<accession>A0A161QA78</accession>
<dbReference type="InterPro" id="IPR051259">
    <property type="entry name" value="rRNA_Methyltransferase"/>
</dbReference>
<dbReference type="SMART" id="SM00967">
    <property type="entry name" value="SpoU_sub_bind"/>
    <property type="match status" value="1"/>
</dbReference>
<dbReference type="Pfam" id="PF22435">
    <property type="entry name" value="MRM3-like_sub_bind"/>
    <property type="match status" value="1"/>
</dbReference>
<dbReference type="SUPFAM" id="SSF75217">
    <property type="entry name" value="alpha/beta knot"/>
    <property type="match status" value="1"/>
</dbReference>
<keyword evidence="6" id="KW-1185">Reference proteome</keyword>
<dbReference type="InterPro" id="IPR029026">
    <property type="entry name" value="tRNA_m1G_MTases_N"/>
</dbReference>
<dbReference type="PATRIC" id="fig|520767.4.peg.1788"/>
<evidence type="ECO:0000313" key="6">
    <source>
        <dbReference type="Proteomes" id="UP000075737"/>
    </source>
</evidence>
<comment type="similarity">
    <text evidence="1">Belongs to the class IV-like SAM-binding methyltransferase superfamily. RNA methyltransferase TrmH family.</text>
</comment>
<dbReference type="RefSeq" id="WP_068748793.1">
    <property type="nucleotide sequence ID" value="NZ_LOHZ01000036.1"/>
</dbReference>
<dbReference type="PANTHER" id="PTHR43191">
    <property type="entry name" value="RRNA METHYLTRANSFERASE 3"/>
    <property type="match status" value="1"/>
</dbReference>
<dbReference type="PANTHER" id="PTHR43191:SF2">
    <property type="entry name" value="RRNA METHYLTRANSFERASE 3, MITOCHONDRIAL"/>
    <property type="match status" value="1"/>
</dbReference>
<gene>
    <name evidence="5" type="primary">aviRb</name>
    <name evidence="5" type="ORF">ATZ99_16690</name>
</gene>